<accession>A0ABC9FZH6</accession>
<protein>
    <submittedName>
        <fullName evidence="2">Uncharacterized protein</fullName>
    </submittedName>
</protein>
<dbReference type="PANTHER" id="PTHR33704">
    <property type="entry name" value="PROTEIN HEAT INTOLERANT 4-RELATED"/>
    <property type="match status" value="1"/>
</dbReference>
<evidence type="ECO:0000313" key="3">
    <source>
        <dbReference type="Proteomes" id="UP001497457"/>
    </source>
</evidence>
<dbReference type="InterPro" id="IPR039313">
    <property type="entry name" value="HIT4"/>
</dbReference>
<dbReference type="AlphaFoldDB" id="A0ABC9FZH6"/>
<sequence length="312" mass="37024">MEYFPERRNLEDLWLSVFPIGTEWENIDKIKEFNWNFENLEKTLEEGGELYGKKVYLFGSTEPQLLDVDGESKQMVYIPVVVAVDCPFPPSDKIGINSVQRENEEIVPMKAMKMAWVPYVPLEDRLSRVESLEPKIFTLGCTQRRSALRHLKTERVKKFDYCMPYYKPLNPPEDKHDTVVSIEYPLEAPIIFCDFDWETDTYKVFVDVLVEDKVLPEDETEKFMKFLKEKVRERKRELKQAKEARKKEIDDMDPEIREAFENIKFYKFYPVKTPETPDFKNDSRYINRYYLNAHYLSNGVPDLTSLVDFNIA</sequence>
<name>A0ABC9FZH6_9POAL</name>
<evidence type="ECO:0000313" key="2">
    <source>
        <dbReference type="EMBL" id="CAL5084426.1"/>
    </source>
</evidence>
<keyword evidence="3" id="KW-1185">Reference proteome</keyword>
<gene>
    <name evidence="2" type="ORF">URODEC1_LOCUS110562</name>
</gene>
<proteinExistence type="predicted"/>
<feature type="coiled-coil region" evidence="1">
    <location>
        <begin position="224"/>
        <end position="251"/>
    </location>
</feature>
<evidence type="ECO:0000256" key="1">
    <source>
        <dbReference type="SAM" id="Coils"/>
    </source>
</evidence>
<keyword evidence="1" id="KW-0175">Coiled coil</keyword>
<dbReference type="EMBL" id="OZ075117">
    <property type="protein sequence ID" value="CAL5084426.1"/>
    <property type="molecule type" value="Genomic_DNA"/>
</dbReference>
<reference evidence="2" key="1">
    <citation type="submission" date="2024-10" db="EMBL/GenBank/DDBJ databases">
        <authorList>
            <person name="Ryan C."/>
        </authorList>
    </citation>
    <scope>NUCLEOTIDE SEQUENCE [LARGE SCALE GENOMIC DNA]</scope>
</reference>
<dbReference type="PANTHER" id="PTHR33704:SF1">
    <property type="entry name" value="PROTEIN HEAT INTOLERANT 4-RELATED"/>
    <property type="match status" value="1"/>
</dbReference>
<dbReference type="Proteomes" id="UP001497457">
    <property type="component" value="Chromosome 7b"/>
</dbReference>
<organism evidence="2 3">
    <name type="scientific">Urochloa decumbens</name>
    <dbReference type="NCBI Taxonomy" id="240449"/>
    <lineage>
        <taxon>Eukaryota</taxon>
        <taxon>Viridiplantae</taxon>
        <taxon>Streptophyta</taxon>
        <taxon>Embryophyta</taxon>
        <taxon>Tracheophyta</taxon>
        <taxon>Spermatophyta</taxon>
        <taxon>Magnoliopsida</taxon>
        <taxon>Liliopsida</taxon>
        <taxon>Poales</taxon>
        <taxon>Poaceae</taxon>
        <taxon>PACMAD clade</taxon>
        <taxon>Panicoideae</taxon>
        <taxon>Panicodae</taxon>
        <taxon>Paniceae</taxon>
        <taxon>Melinidinae</taxon>
        <taxon>Urochloa</taxon>
    </lineage>
</organism>